<feature type="compositionally biased region" description="Basic and acidic residues" evidence="1">
    <location>
        <begin position="65"/>
        <end position="92"/>
    </location>
</feature>
<gene>
    <name evidence="2" type="ORF">SUNI508_03039</name>
</gene>
<name>A0ABR2VFJ3_9PEZI</name>
<feature type="region of interest" description="Disordered" evidence="1">
    <location>
        <begin position="60"/>
        <end position="298"/>
    </location>
</feature>
<dbReference type="PANTHER" id="PTHR40132:SF1">
    <property type="entry name" value="PRE-MRNA-SPLICING FACTOR 38B"/>
    <property type="match status" value="1"/>
</dbReference>
<reference evidence="2 3" key="1">
    <citation type="journal article" date="2024" name="J. Plant Pathol.">
        <title>Sequence and assembly of the genome of Seiridium unicorne, isolate CBS 538.82, causal agent of cypress canker disease.</title>
        <authorList>
            <person name="Scali E."/>
            <person name="Rocca G.D."/>
            <person name="Danti R."/>
            <person name="Garbelotto M."/>
            <person name="Barberini S."/>
            <person name="Baroncelli R."/>
            <person name="Emiliani G."/>
        </authorList>
    </citation>
    <scope>NUCLEOTIDE SEQUENCE [LARGE SCALE GENOMIC DNA]</scope>
    <source>
        <strain evidence="2 3">BM-138-508</strain>
    </source>
</reference>
<dbReference type="EMBL" id="JARVKF010000013">
    <property type="protein sequence ID" value="KAK9425678.1"/>
    <property type="molecule type" value="Genomic_DNA"/>
</dbReference>
<sequence length="367" mass="42516">MSSSNISDDWVADLLSQEAADCALKYSTMGMDAYTKPAKRPESHPKPNTRFLTNIVKATNSHNRNLLEQERADSRARLKDLERTKQEADERERRRRPGTADTRKRMLGDIKAIIGGSSKKRKTDDGDRGKDVEDDSKRLKRDDGDTRSRGRGHLRDEERDREDVDGKSRNSRKELFVDHGPKRGSTREHRNEERTRSRERRHRSDRHGDRHRYADEGTRDRGPREMRKDRDLFESRSKEHHSHDSDSDPLEDIIGPKPPPAVRKRGRGAASGTSAMDSRFESGYDPKGDVALDHDEEDDDWGSALEALRDRQRWKEQGADRLRAAGFTDEQVKKWEKGDQKNEEDVRWTKKGEQREWDRGKTIKDGI</sequence>
<feature type="compositionally biased region" description="Basic and acidic residues" evidence="1">
    <location>
        <begin position="122"/>
        <end position="196"/>
    </location>
</feature>
<evidence type="ECO:0000313" key="3">
    <source>
        <dbReference type="Proteomes" id="UP001408356"/>
    </source>
</evidence>
<protein>
    <submittedName>
        <fullName evidence="2">Pre-mRNA-splicing factor 38B</fullName>
    </submittedName>
</protein>
<dbReference type="PANTHER" id="PTHR40132">
    <property type="entry name" value="PRE-MRNA-SPLICING FACTOR 38B"/>
    <property type="match status" value="1"/>
</dbReference>
<evidence type="ECO:0000313" key="2">
    <source>
        <dbReference type="EMBL" id="KAK9425678.1"/>
    </source>
</evidence>
<feature type="region of interest" description="Disordered" evidence="1">
    <location>
        <begin position="334"/>
        <end position="367"/>
    </location>
</feature>
<proteinExistence type="predicted"/>
<organism evidence="2 3">
    <name type="scientific">Seiridium unicorne</name>
    <dbReference type="NCBI Taxonomy" id="138068"/>
    <lineage>
        <taxon>Eukaryota</taxon>
        <taxon>Fungi</taxon>
        <taxon>Dikarya</taxon>
        <taxon>Ascomycota</taxon>
        <taxon>Pezizomycotina</taxon>
        <taxon>Sordariomycetes</taxon>
        <taxon>Xylariomycetidae</taxon>
        <taxon>Amphisphaeriales</taxon>
        <taxon>Sporocadaceae</taxon>
        <taxon>Seiridium</taxon>
    </lineage>
</organism>
<evidence type="ECO:0000256" key="1">
    <source>
        <dbReference type="SAM" id="MobiDB-lite"/>
    </source>
</evidence>
<dbReference type="Proteomes" id="UP001408356">
    <property type="component" value="Unassembled WGS sequence"/>
</dbReference>
<feature type="compositionally biased region" description="Basic and acidic residues" evidence="1">
    <location>
        <begin position="278"/>
        <end position="293"/>
    </location>
</feature>
<accession>A0ABR2VFJ3</accession>
<comment type="caution">
    <text evidence="2">The sequence shown here is derived from an EMBL/GenBank/DDBJ whole genome shotgun (WGS) entry which is preliminary data.</text>
</comment>
<feature type="compositionally biased region" description="Basic and acidic residues" evidence="1">
    <location>
        <begin position="206"/>
        <end position="246"/>
    </location>
</feature>
<keyword evidence="3" id="KW-1185">Reference proteome</keyword>